<feature type="transmembrane region" description="Helical" evidence="11">
    <location>
        <begin position="869"/>
        <end position="888"/>
    </location>
</feature>
<dbReference type="Gene3D" id="3.40.50.300">
    <property type="entry name" value="P-loop containing nucleotide triphosphate hydrolases"/>
    <property type="match status" value="2"/>
</dbReference>
<evidence type="ECO:0000256" key="9">
    <source>
        <dbReference type="ARBA" id="ARBA00023136"/>
    </source>
</evidence>
<evidence type="ECO:0000256" key="1">
    <source>
        <dbReference type="ARBA" id="ARBA00004141"/>
    </source>
</evidence>
<dbReference type="InterPro" id="IPR017871">
    <property type="entry name" value="ABC_transporter-like_CS"/>
</dbReference>
<feature type="domain" description="ABC transporter" evidence="12">
    <location>
        <begin position="1150"/>
        <end position="1385"/>
    </location>
</feature>
<keyword evidence="7" id="KW-0067">ATP-binding</keyword>
<keyword evidence="9 11" id="KW-0472">Membrane</keyword>
<organism evidence="14 15">
    <name type="scientific">Furculomyces boomerangus</name>
    <dbReference type="NCBI Taxonomy" id="61424"/>
    <lineage>
        <taxon>Eukaryota</taxon>
        <taxon>Fungi</taxon>
        <taxon>Fungi incertae sedis</taxon>
        <taxon>Zoopagomycota</taxon>
        <taxon>Kickxellomycotina</taxon>
        <taxon>Harpellomycetes</taxon>
        <taxon>Harpellales</taxon>
        <taxon>Harpellaceae</taxon>
        <taxon>Furculomyces</taxon>
    </lineage>
</organism>
<dbReference type="Gene3D" id="1.20.1560.10">
    <property type="entry name" value="ABC transporter type 1, transmembrane domain"/>
    <property type="match status" value="3"/>
</dbReference>
<dbReference type="CDD" id="cd03244">
    <property type="entry name" value="ABCC_MRP_domain2"/>
    <property type="match status" value="1"/>
</dbReference>
<reference evidence="14 15" key="1">
    <citation type="journal article" date="2018" name="MBio">
        <title>Comparative Genomics Reveals the Core Gene Toolbox for the Fungus-Insect Symbiosis.</title>
        <authorList>
            <person name="Wang Y."/>
            <person name="Stata M."/>
            <person name="Wang W."/>
            <person name="Stajich J.E."/>
            <person name="White M.M."/>
            <person name="Moncalvo J.M."/>
        </authorList>
    </citation>
    <scope>NUCLEOTIDE SEQUENCE [LARGE SCALE GENOMIC DNA]</scope>
    <source>
        <strain evidence="14 15">AUS-77-4</strain>
    </source>
</reference>
<dbReference type="InterPro" id="IPR044746">
    <property type="entry name" value="ABCC_6TM_D1"/>
</dbReference>
<evidence type="ECO:0000256" key="7">
    <source>
        <dbReference type="ARBA" id="ARBA00022840"/>
    </source>
</evidence>
<comment type="caution">
    <text evidence="14">The sequence shown here is derived from an EMBL/GenBank/DDBJ whole genome shotgun (WGS) entry which is preliminary data.</text>
</comment>
<dbReference type="OrthoDB" id="6500128at2759"/>
<feature type="domain" description="ABC transporter" evidence="12">
    <location>
        <begin position="506"/>
        <end position="757"/>
    </location>
</feature>
<evidence type="ECO:0000256" key="3">
    <source>
        <dbReference type="ARBA" id="ARBA00022448"/>
    </source>
</evidence>
<keyword evidence="8 11" id="KW-1133">Transmembrane helix</keyword>
<evidence type="ECO:0000256" key="10">
    <source>
        <dbReference type="SAM" id="MobiDB-lite"/>
    </source>
</evidence>
<dbReference type="InterPro" id="IPR027417">
    <property type="entry name" value="P-loop_NTPase"/>
</dbReference>
<feature type="transmembrane region" description="Helical" evidence="11">
    <location>
        <begin position="145"/>
        <end position="167"/>
    </location>
</feature>
<evidence type="ECO:0000259" key="13">
    <source>
        <dbReference type="PROSITE" id="PS50929"/>
    </source>
</evidence>
<dbReference type="GO" id="GO:0005524">
    <property type="term" value="F:ATP binding"/>
    <property type="evidence" value="ECO:0007669"/>
    <property type="project" value="UniProtKB-KW"/>
</dbReference>
<proteinExistence type="inferred from homology"/>
<dbReference type="InterPro" id="IPR003439">
    <property type="entry name" value="ABC_transporter-like_ATP-bd"/>
</dbReference>
<dbReference type="InterPro" id="IPR011527">
    <property type="entry name" value="ABC1_TM_dom"/>
</dbReference>
<dbReference type="CDD" id="cd18579">
    <property type="entry name" value="ABC_6TM_ABCC_D1"/>
    <property type="match status" value="1"/>
</dbReference>
<dbReference type="PANTHER" id="PTHR24223:SF456">
    <property type="entry name" value="MULTIDRUG RESISTANCE-ASSOCIATED PROTEIN LETHAL(2)03659"/>
    <property type="match status" value="1"/>
</dbReference>
<keyword evidence="6" id="KW-0547">Nucleotide-binding</keyword>
<dbReference type="PROSITE" id="PS00211">
    <property type="entry name" value="ABC_TRANSPORTER_1"/>
    <property type="match status" value="2"/>
</dbReference>
<protein>
    <submittedName>
        <fullName evidence="14">Uncharacterized protein</fullName>
    </submittedName>
</protein>
<evidence type="ECO:0000256" key="5">
    <source>
        <dbReference type="ARBA" id="ARBA00022737"/>
    </source>
</evidence>
<name>A0A2T9YCZ0_9FUNG</name>
<dbReference type="SUPFAM" id="SSF90123">
    <property type="entry name" value="ABC transporter transmembrane region"/>
    <property type="match status" value="2"/>
</dbReference>
<feature type="compositionally biased region" description="Polar residues" evidence="10">
    <location>
        <begin position="473"/>
        <end position="489"/>
    </location>
</feature>
<feature type="transmembrane region" description="Helical" evidence="11">
    <location>
        <begin position="338"/>
        <end position="357"/>
    </location>
</feature>
<feature type="domain" description="ABC transmembrane type-1" evidence="13">
    <location>
        <begin position="107"/>
        <end position="345"/>
    </location>
</feature>
<accession>A0A2T9YCZ0</accession>
<evidence type="ECO:0000259" key="12">
    <source>
        <dbReference type="PROSITE" id="PS50893"/>
    </source>
</evidence>
<dbReference type="CDD" id="cd18580">
    <property type="entry name" value="ABC_6TM_ABCC_D2"/>
    <property type="match status" value="1"/>
</dbReference>
<feature type="region of interest" description="Disordered" evidence="10">
    <location>
        <begin position="421"/>
        <end position="448"/>
    </location>
</feature>
<feature type="transmembrane region" description="Helical" evidence="11">
    <location>
        <begin position="106"/>
        <end position="133"/>
    </location>
</feature>
<dbReference type="InterPro" id="IPR044726">
    <property type="entry name" value="ABCC_6TM_D2"/>
</dbReference>
<feature type="transmembrane region" description="Helical" evidence="11">
    <location>
        <begin position="1081"/>
        <end position="1102"/>
    </location>
</feature>
<keyword evidence="15" id="KW-1185">Reference proteome</keyword>
<keyword evidence="5" id="KW-0677">Repeat</keyword>
<gene>
    <name evidence="14" type="ORF">BB559_004764</name>
</gene>
<dbReference type="InterPro" id="IPR050173">
    <property type="entry name" value="ABC_transporter_C-like"/>
</dbReference>
<dbReference type="InterPro" id="IPR003593">
    <property type="entry name" value="AAA+_ATPase"/>
</dbReference>
<dbReference type="GO" id="GO:0140359">
    <property type="term" value="F:ABC-type transporter activity"/>
    <property type="evidence" value="ECO:0007669"/>
    <property type="project" value="InterPro"/>
</dbReference>
<evidence type="ECO:0000256" key="8">
    <source>
        <dbReference type="ARBA" id="ARBA00022989"/>
    </source>
</evidence>
<comment type="similarity">
    <text evidence="2">Belongs to the ABC transporter superfamily. ABCC family. Conjugate transporter (TC 3.A.1.208) subfamily.</text>
</comment>
<dbReference type="PANTHER" id="PTHR24223">
    <property type="entry name" value="ATP-BINDING CASSETTE SUB-FAMILY C"/>
    <property type="match status" value="1"/>
</dbReference>
<feature type="domain" description="ABC transmembrane type-1" evidence="13">
    <location>
        <begin position="872"/>
        <end position="1109"/>
    </location>
</feature>
<dbReference type="STRING" id="61424.A0A2T9YCZ0"/>
<evidence type="ECO:0000256" key="6">
    <source>
        <dbReference type="ARBA" id="ARBA00022741"/>
    </source>
</evidence>
<dbReference type="Pfam" id="PF00664">
    <property type="entry name" value="ABC_membrane"/>
    <property type="match status" value="2"/>
</dbReference>
<dbReference type="Pfam" id="PF00005">
    <property type="entry name" value="ABC_tran"/>
    <property type="match status" value="2"/>
</dbReference>
<keyword evidence="4 11" id="KW-0812">Transmembrane</keyword>
<dbReference type="FunFam" id="3.40.50.300:FF:000610">
    <property type="entry name" value="Multidrug resistance-associated ABC transporter"/>
    <property type="match status" value="1"/>
</dbReference>
<dbReference type="SUPFAM" id="SSF52540">
    <property type="entry name" value="P-loop containing nucleoside triphosphate hydrolases"/>
    <property type="match status" value="2"/>
</dbReference>
<dbReference type="GO" id="GO:0016887">
    <property type="term" value="F:ATP hydrolysis activity"/>
    <property type="evidence" value="ECO:0007669"/>
    <property type="project" value="InterPro"/>
</dbReference>
<dbReference type="GO" id="GO:0016020">
    <property type="term" value="C:membrane"/>
    <property type="evidence" value="ECO:0007669"/>
    <property type="project" value="UniProtKB-SubCell"/>
</dbReference>
<feature type="region of interest" description="Disordered" evidence="10">
    <location>
        <begin position="473"/>
        <end position="492"/>
    </location>
</feature>
<dbReference type="EMBL" id="MBFT01000495">
    <property type="protein sequence ID" value="PVU90165.1"/>
    <property type="molecule type" value="Genomic_DNA"/>
</dbReference>
<evidence type="ECO:0000256" key="4">
    <source>
        <dbReference type="ARBA" id="ARBA00022692"/>
    </source>
</evidence>
<comment type="subcellular location">
    <subcellularLocation>
        <location evidence="1">Membrane</location>
        <topology evidence="1">Multi-pass membrane protein</topology>
    </subcellularLocation>
</comment>
<dbReference type="InterPro" id="IPR036640">
    <property type="entry name" value="ABC1_TM_sf"/>
</dbReference>
<dbReference type="PROSITE" id="PS50929">
    <property type="entry name" value="ABC_TM1F"/>
    <property type="match status" value="2"/>
</dbReference>
<feature type="region of interest" description="Disordered" evidence="10">
    <location>
        <begin position="1"/>
        <end position="25"/>
    </location>
</feature>
<keyword evidence="3" id="KW-0813">Transport</keyword>
<evidence type="ECO:0000256" key="2">
    <source>
        <dbReference type="ARBA" id="ARBA00009726"/>
    </source>
</evidence>
<dbReference type="PROSITE" id="PS50893">
    <property type="entry name" value="ABC_TRANSPORTER_2"/>
    <property type="match status" value="2"/>
</dbReference>
<feature type="compositionally biased region" description="Basic and acidic residues" evidence="10">
    <location>
        <begin position="430"/>
        <end position="445"/>
    </location>
</feature>
<dbReference type="Proteomes" id="UP000245699">
    <property type="component" value="Unassembled WGS sequence"/>
</dbReference>
<feature type="transmembrane region" description="Helical" evidence="11">
    <location>
        <begin position="1056"/>
        <end position="1075"/>
    </location>
</feature>
<dbReference type="CDD" id="cd03250">
    <property type="entry name" value="ABCC_MRP_domain1"/>
    <property type="match status" value="1"/>
</dbReference>
<feature type="transmembrane region" description="Helical" evidence="11">
    <location>
        <begin position="909"/>
        <end position="934"/>
    </location>
</feature>
<evidence type="ECO:0000313" key="15">
    <source>
        <dbReference type="Proteomes" id="UP000245699"/>
    </source>
</evidence>
<dbReference type="SMART" id="SM00382">
    <property type="entry name" value="AAA"/>
    <property type="match status" value="2"/>
</dbReference>
<sequence length="1410" mass="159100">MKRLFKPKNLSKNESQQDKNIKPNGRLKGYSESSFWQRITFSWCSHLIWNYGRYDSKITSEILPDLDPSEDSKKISILLENAWNEEVRSGRKSLWGMLYKVYGKEFLIAGFFGFLESLFKVLQAVALGLFIKFLRSSEKSISQGFLYAGMLSIIVICASLSKHYHFFPASRLGFRLRIGLISLLYRKALTISASSMISTGEAVNLISNDVQPFDNGASVLHFMWLGPVELIMSLVFLWLNIGISGLVPIGIYALMIPLQSYISLLFGKIRLNTVNFRDSRIKLLTDIISGMEVVKLNAWEIPLLKRITNLRKKEYNSLNKATTLKGLNESFFMVSSQLVQLGSFITLWCLVVLGLGNNIGGKGAFQPENIFPCITLFAVMRLTMTLFVPKAFEAYGEMKVSVKRIEDFLLLSSLNPQRFVKSDQSSLETNNKDNNDSSSKPRNDENQPDDFAIVFKNASFSWKSSPEGLYTSAAPSINTETQKSKNNNESTDKIRTSFDVNNLSSLQDKDIVDVSTKKIQKTLIDINLSVKSSELLGVIGSVGSGKSSLCNSILGEMQLLNGDYFVSIDDKNNQPTNAYGDSSSSLDKNKKTIENSFGVGYCSQSPWIFSGTIKENILFGEQYDKDWFEKVVFACSLTRDFELFEKREYTIIGERGTTLSGGQRARISLARAVYIRSNLYILDDPLSAVDPKVAKHIFEHVICGLLKDKTRILVTHQLQFINKCNKVLVLQKGRMLEYGTPESISKLSDYNNQDEEIDDNESRKIESVLIDGTEIAESGFEMYSSNNYIQSKVEILEIEDDSENISFGNHIQHKSYNSDYDIDINTKDSDYKEPENSNSYEIGGSEEIKKTKTSFKTYLNFFRFGASPLHIAICIILTICTQSINMNADYFLSKWSSMPQELKARKSQAFTYMGLVIGSFFMSIITCILLYRLVLSSSNGLMHKMLISIMNAPISFFQSQPLGRILNRFSKDQSNTDEILAPSVIYLKTSRQVKNIESVSRSPVYSLLSETLSGMITIRAFNKNNRFLSMFADYQNTNSRAFFTFLSAIRWFSFRLDIIISIFIAVTSFLMIAIHKSLTPSLVALSMSYILTLVGMVQWCIIQSIEVETMFISVERNIEYTKIKPEEPQQQKGLVNVVPQEWPDKGKIEIKKLNLAYSSNSNPVLKDITLSIESQEKIGIVGRTGAGKSSLVSSLFRLAEPYPNGCIHIDDINISEITLKKLRSSISMIPQQPFLFEGTLRFNLDPFDEYTDEEIWMALEASSIKTKVEDMPEKLNSLVIENGKNFSAGERQLISLCRAILHNKKVIVIDEATANVDLETDKQIQQSIYKNFNSSTVITIAHRLDTVIGAGYDKIVVLDHGKLMEFGTPHELLSNPKSLLSAMVSDTGPTTENILREKAFEEHKKKMGIN</sequence>
<evidence type="ECO:0000256" key="11">
    <source>
        <dbReference type="SAM" id="Phobius"/>
    </source>
</evidence>
<evidence type="ECO:0000313" key="14">
    <source>
        <dbReference type="EMBL" id="PVU90165.1"/>
    </source>
</evidence>